<protein>
    <submittedName>
        <fullName evidence="1">Uncharacterized protein</fullName>
    </submittedName>
</protein>
<gene>
    <name evidence="1" type="ORF">METZ01_LOCUS286567</name>
</gene>
<dbReference type="EMBL" id="UINC01085820">
    <property type="protein sequence ID" value="SVC33713.1"/>
    <property type="molecule type" value="Genomic_DNA"/>
</dbReference>
<sequence>MNTTVECQVLFHQFVDFISQNKNVSIREIKAATPTNDIDSKVRQLEISHESDSSISIKAPGKKAIPYDCRHLGFRDSETKAWKYFMDIVSGNTHSFNWGPAYEHKEDSRVRLKIKNYDAQWKLCDEICKRFKSFFEKEFGWNFPKGYKLYEYIALGPDGERRFKFRINNSK</sequence>
<feature type="non-terminal residue" evidence="1">
    <location>
        <position position="171"/>
    </location>
</feature>
<reference evidence="1" key="1">
    <citation type="submission" date="2018-05" db="EMBL/GenBank/DDBJ databases">
        <authorList>
            <person name="Lanie J.A."/>
            <person name="Ng W.-L."/>
            <person name="Kazmierczak K.M."/>
            <person name="Andrzejewski T.M."/>
            <person name="Davidsen T.M."/>
            <person name="Wayne K.J."/>
            <person name="Tettelin H."/>
            <person name="Glass J.I."/>
            <person name="Rusch D."/>
            <person name="Podicherti R."/>
            <person name="Tsui H.-C.T."/>
            <person name="Winkler M.E."/>
        </authorList>
    </citation>
    <scope>NUCLEOTIDE SEQUENCE</scope>
</reference>
<name>A0A382LCB6_9ZZZZ</name>
<proteinExistence type="predicted"/>
<evidence type="ECO:0000313" key="1">
    <source>
        <dbReference type="EMBL" id="SVC33713.1"/>
    </source>
</evidence>
<organism evidence="1">
    <name type="scientific">marine metagenome</name>
    <dbReference type="NCBI Taxonomy" id="408172"/>
    <lineage>
        <taxon>unclassified sequences</taxon>
        <taxon>metagenomes</taxon>
        <taxon>ecological metagenomes</taxon>
    </lineage>
</organism>
<accession>A0A382LCB6</accession>
<dbReference type="AlphaFoldDB" id="A0A382LCB6"/>